<feature type="region of interest" description="Disordered" evidence="1">
    <location>
        <begin position="32"/>
        <end position="64"/>
    </location>
</feature>
<proteinExistence type="predicted"/>
<name>A0A482X2U4_LAOST</name>
<keyword evidence="3" id="KW-1185">Reference proteome</keyword>
<dbReference type="AlphaFoldDB" id="A0A482X2U4"/>
<organism evidence="2 3">
    <name type="scientific">Laodelphax striatellus</name>
    <name type="common">Small brown planthopper</name>
    <name type="synonym">Delphax striatella</name>
    <dbReference type="NCBI Taxonomy" id="195883"/>
    <lineage>
        <taxon>Eukaryota</taxon>
        <taxon>Metazoa</taxon>
        <taxon>Ecdysozoa</taxon>
        <taxon>Arthropoda</taxon>
        <taxon>Hexapoda</taxon>
        <taxon>Insecta</taxon>
        <taxon>Pterygota</taxon>
        <taxon>Neoptera</taxon>
        <taxon>Paraneoptera</taxon>
        <taxon>Hemiptera</taxon>
        <taxon>Auchenorrhyncha</taxon>
        <taxon>Fulgoroidea</taxon>
        <taxon>Delphacidae</taxon>
        <taxon>Criomorphinae</taxon>
        <taxon>Laodelphax</taxon>
    </lineage>
</organism>
<protein>
    <submittedName>
        <fullName evidence="2">Uncharacterized protein</fullName>
    </submittedName>
</protein>
<sequence>MSDYIIKRSKELQDRWARERNLGSKLHPCSIRLDNPMNNTNATIRSSSSQRSRQDNQFFKMPFDPPMRNHTQTTLLRSNYQISQSHTTQLSQDVNNSTISNSNMKYLLDNMRKTFLKCLDAHILDFQNSTIQNDEQALLIYTDLNRIVCDVEFSKVLDGLTKHSNACGTSTTTASSQHTGTDLGSDCDPTDFELAAFHSTQIGSNFDEPKQKPEKKVVNNPPSSISSETKYSFFQKHFQNKYGNRDRVAGSTMYANELKNYTSIPTEQLLGHASASDNARCVSPDLSQSRMARSKSDKNSSKINAARIKNTLSRKLDSTMSLSSAVITPITDWYIGYCGAGDKVELFGCHSKSLKKPVSHGVVRSKSKIGDGIVRTNKGLFKLIGPMKSKRELPAKVRQQFKNDFPRSWKKTLNDSGLFN</sequence>
<gene>
    <name evidence="2" type="ORF">LSTR_LSTR001092</name>
</gene>
<dbReference type="EMBL" id="QKKF02019844">
    <property type="protein sequence ID" value="RZF39571.1"/>
    <property type="molecule type" value="Genomic_DNA"/>
</dbReference>
<comment type="caution">
    <text evidence="2">The sequence shown here is derived from an EMBL/GenBank/DDBJ whole genome shotgun (WGS) entry which is preliminary data.</text>
</comment>
<dbReference type="OrthoDB" id="6641983at2759"/>
<reference evidence="2 3" key="1">
    <citation type="journal article" date="2017" name="Gigascience">
        <title>Genome sequence of the small brown planthopper, Laodelphax striatellus.</title>
        <authorList>
            <person name="Zhu J."/>
            <person name="Jiang F."/>
            <person name="Wang X."/>
            <person name="Yang P."/>
            <person name="Bao Y."/>
            <person name="Zhao W."/>
            <person name="Wang W."/>
            <person name="Lu H."/>
            <person name="Wang Q."/>
            <person name="Cui N."/>
            <person name="Li J."/>
            <person name="Chen X."/>
            <person name="Luo L."/>
            <person name="Yu J."/>
            <person name="Kang L."/>
            <person name="Cui F."/>
        </authorList>
    </citation>
    <scope>NUCLEOTIDE SEQUENCE [LARGE SCALE GENOMIC DNA]</scope>
    <source>
        <strain evidence="2">Lst14</strain>
    </source>
</reference>
<dbReference type="Proteomes" id="UP000291343">
    <property type="component" value="Unassembled WGS sequence"/>
</dbReference>
<feature type="compositionally biased region" description="Basic and acidic residues" evidence="1">
    <location>
        <begin position="207"/>
        <end position="217"/>
    </location>
</feature>
<dbReference type="InParanoid" id="A0A482X2U4"/>
<feature type="region of interest" description="Disordered" evidence="1">
    <location>
        <begin position="203"/>
        <end position="226"/>
    </location>
</feature>
<accession>A0A482X2U4</accession>
<evidence type="ECO:0000313" key="2">
    <source>
        <dbReference type="EMBL" id="RZF39571.1"/>
    </source>
</evidence>
<evidence type="ECO:0000256" key="1">
    <source>
        <dbReference type="SAM" id="MobiDB-lite"/>
    </source>
</evidence>
<evidence type="ECO:0000313" key="3">
    <source>
        <dbReference type="Proteomes" id="UP000291343"/>
    </source>
</evidence>